<keyword evidence="2" id="KW-1185">Reference proteome</keyword>
<dbReference type="InterPro" id="IPR032675">
    <property type="entry name" value="LRR_dom_sf"/>
</dbReference>
<accession>A0AA88QGR3</accession>
<dbReference type="Proteomes" id="UP001187471">
    <property type="component" value="Unassembled WGS sequence"/>
</dbReference>
<evidence type="ECO:0000313" key="1">
    <source>
        <dbReference type="EMBL" id="KAK2966173.1"/>
    </source>
</evidence>
<dbReference type="AlphaFoldDB" id="A0AA88QGR3"/>
<dbReference type="PANTHER" id="PTHR16083">
    <property type="entry name" value="LEUCINE RICH REPEAT CONTAINING PROTEIN"/>
    <property type="match status" value="1"/>
</dbReference>
<dbReference type="PANTHER" id="PTHR16083:SF25">
    <property type="entry name" value="C-JID DOMAIN-CONTAINING PROTEIN"/>
    <property type="match status" value="1"/>
</dbReference>
<dbReference type="SUPFAM" id="SSF52047">
    <property type="entry name" value="RNI-like"/>
    <property type="match status" value="1"/>
</dbReference>
<sequence length="511" mass="56216">VLGFLKILDLSYSPHLIGTPEFSILPKLKRLILKGCYSLVEVHESIGDLETSLVMLNLKGCKSLRKLPRTIGRLKVLETLIISGCSSLDQLPEEMRMMESLREFLADGIDFGLVYRTWKEETSRPALRENPQHTWFSFPPSLGELSLVDCNLSDDAFSKIGSINLPSLKSLKLSKNPITFLPDCLKGISGPYWIELNRCPKLQMIETPMGSERKWGPHLYVAHCESLERIRGPALDTWSVVARGCEKLVEIQNEFVLEPLEDVDAETTNCLQLYGLQSTPDTEVTTSAILGAASACSSAAFDLAFSFSATVNAASSASRASSSLRELIVACDGDDMSLSNEEYDSSGEVVESADLRLIRNDSKLCLSTSEKFESRGVAPISKLSPYEGNKRSMLGLAELTKDTSVSGDDSYPYDLPFGPLRGSNGVREHTLRMNDIASQLKGLDMEISEGCVDTLKSTSGYVFMLAEGAVSWKSAKHSLMAAHTMEAEFVACFEASCHDYNDLDYGVKMNE</sequence>
<organism evidence="1 2">
    <name type="scientific">Escallonia rubra</name>
    <dbReference type="NCBI Taxonomy" id="112253"/>
    <lineage>
        <taxon>Eukaryota</taxon>
        <taxon>Viridiplantae</taxon>
        <taxon>Streptophyta</taxon>
        <taxon>Embryophyta</taxon>
        <taxon>Tracheophyta</taxon>
        <taxon>Spermatophyta</taxon>
        <taxon>Magnoliopsida</taxon>
        <taxon>eudicotyledons</taxon>
        <taxon>Gunneridae</taxon>
        <taxon>Pentapetalae</taxon>
        <taxon>asterids</taxon>
        <taxon>campanulids</taxon>
        <taxon>Escalloniales</taxon>
        <taxon>Escalloniaceae</taxon>
        <taxon>Escallonia</taxon>
    </lineage>
</organism>
<gene>
    <name evidence="1" type="ORF">RJ640_008739</name>
</gene>
<comment type="caution">
    <text evidence="1">The sequence shown here is derived from an EMBL/GenBank/DDBJ whole genome shotgun (WGS) entry which is preliminary data.</text>
</comment>
<reference evidence="1" key="1">
    <citation type="submission" date="2022-12" db="EMBL/GenBank/DDBJ databases">
        <title>Draft genome assemblies for two species of Escallonia (Escalloniales).</title>
        <authorList>
            <person name="Chanderbali A."/>
            <person name="Dervinis C."/>
            <person name="Anghel I."/>
            <person name="Soltis D."/>
            <person name="Soltis P."/>
            <person name="Zapata F."/>
        </authorList>
    </citation>
    <scope>NUCLEOTIDE SEQUENCE</scope>
    <source>
        <strain evidence="1">UCBG92.1500</strain>
        <tissue evidence="1">Leaf</tissue>
    </source>
</reference>
<dbReference type="EMBL" id="JAVXUO010003147">
    <property type="protein sequence ID" value="KAK2966173.1"/>
    <property type="molecule type" value="Genomic_DNA"/>
</dbReference>
<name>A0AA88QGR3_9ASTE</name>
<proteinExistence type="predicted"/>
<feature type="non-terminal residue" evidence="1">
    <location>
        <position position="1"/>
    </location>
</feature>
<evidence type="ECO:0000313" key="2">
    <source>
        <dbReference type="Proteomes" id="UP001187471"/>
    </source>
</evidence>
<protein>
    <submittedName>
        <fullName evidence="1">Uncharacterized protein</fullName>
    </submittedName>
</protein>
<dbReference type="Gene3D" id="3.80.10.10">
    <property type="entry name" value="Ribonuclease Inhibitor"/>
    <property type="match status" value="2"/>
</dbReference>